<dbReference type="CDD" id="cd00165">
    <property type="entry name" value="S4"/>
    <property type="match status" value="1"/>
</dbReference>
<accession>A0ABP8UZP4</accession>
<dbReference type="InterPro" id="IPR006145">
    <property type="entry name" value="PsdUridine_synth_RsuA/RluA"/>
</dbReference>
<dbReference type="Pfam" id="PF00849">
    <property type="entry name" value="PseudoU_synth_2"/>
    <property type="match status" value="1"/>
</dbReference>
<dbReference type="InterPro" id="IPR006224">
    <property type="entry name" value="PsdUridine_synth_RluA-like_CS"/>
</dbReference>
<comment type="similarity">
    <text evidence="1 5">Belongs to the pseudouridine synthase RluA family.</text>
</comment>
<comment type="function">
    <text evidence="5">Responsible for synthesis of pseudouridine from uracil.</text>
</comment>
<comment type="catalytic activity">
    <reaction evidence="3">
        <text>uridine(1911/1915/1917) in 23S rRNA = pseudouridine(1911/1915/1917) in 23S rRNA</text>
        <dbReference type="Rhea" id="RHEA:42524"/>
        <dbReference type="Rhea" id="RHEA-COMP:10097"/>
        <dbReference type="Rhea" id="RHEA-COMP:10098"/>
        <dbReference type="ChEBI" id="CHEBI:65314"/>
        <dbReference type="ChEBI" id="CHEBI:65315"/>
        <dbReference type="EC" id="5.4.99.23"/>
    </reaction>
</comment>
<keyword evidence="8" id="KW-1185">Reference proteome</keyword>
<dbReference type="PROSITE" id="PS50889">
    <property type="entry name" value="S4"/>
    <property type="match status" value="1"/>
</dbReference>
<dbReference type="InterPro" id="IPR006225">
    <property type="entry name" value="PsdUridine_synth_RluC/D"/>
</dbReference>
<evidence type="ECO:0000256" key="5">
    <source>
        <dbReference type="RuleBase" id="RU362028"/>
    </source>
</evidence>
<evidence type="ECO:0000259" key="6">
    <source>
        <dbReference type="SMART" id="SM00363"/>
    </source>
</evidence>
<dbReference type="NCBIfam" id="TIGR00005">
    <property type="entry name" value="rluA_subfam"/>
    <property type="match status" value="1"/>
</dbReference>
<evidence type="ECO:0000256" key="4">
    <source>
        <dbReference type="PROSITE-ProRule" id="PRU00182"/>
    </source>
</evidence>
<dbReference type="PANTHER" id="PTHR21600">
    <property type="entry name" value="MITOCHONDRIAL RNA PSEUDOURIDINE SYNTHASE"/>
    <property type="match status" value="1"/>
</dbReference>
<dbReference type="EC" id="5.4.99.-" evidence="5"/>
<dbReference type="PROSITE" id="PS01129">
    <property type="entry name" value="PSI_RLU"/>
    <property type="match status" value="1"/>
</dbReference>
<dbReference type="InterPro" id="IPR020103">
    <property type="entry name" value="PsdUridine_synth_cat_dom_sf"/>
</dbReference>
<evidence type="ECO:0000313" key="7">
    <source>
        <dbReference type="EMBL" id="GAA4648335.1"/>
    </source>
</evidence>
<comment type="caution">
    <text evidence="7">The sequence shown here is derived from an EMBL/GenBank/DDBJ whole genome shotgun (WGS) entry which is preliminary data.</text>
</comment>
<gene>
    <name evidence="7" type="primary">rluD</name>
    <name evidence="7" type="ORF">GCM10023116_06020</name>
</gene>
<reference evidence="8" key="1">
    <citation type="journal article" date="2019" name="Int. J. Syst. Evol. Microbiol.">
        <title>The Global Catalogue of Microorganisms (GCM) 10K type strain sequencing project: providing services to taxonomists for standard genome sequencing and annotation.</title>
        <authorList>
            <consortium name="The Broad Institute Genomics Platform"/>
            <consortium name="The Broad Institute Genome Sequencing Center for Infectious Disease"/>
            <person name="Wu L."/>
            <person name="Ma J."/>
        </authorList>
    </citation>
    <scope>NUCLEOTIDE SEQUENCE [LARGE SCALE GENOMIC DNA]</scope>
    <source>
        <strain evidence="8">JCM 17805</strain>
    </source>
</reference>
<dbReference type="Proteomes" id="UP001500604">
    <property type="component" value="Unassembled WGS sequence"/>
</dbReference>
<comment type="catalytic activity">
    <reaction evidence="5">
        <text>a uridine in RNA = a pseudouridine in RNA</text>
        <dbReference type="Rhea" id="RHEA:48348"/>
        <dbReference type="Rhea" id="RHEA-COMP:12068"/>
        <dbReference type="Rhea" id="RHEA-COMP:12069"/>
        <dbReference type="ChEBI" id="CHEBI:65314"/>
        <dbReference type="ChEBI" id="CHEBI:65315"/>
    </reaction>
</comment>
<evidence type="ECO:0000256" key="3">
    <source>
        <dbReference type="ARBA" id="ARBA00036882"/>
    </source>
</evidence>
<dbReference type="Gene3D" id="3.10.290.10">
    <property type="entry name" value="RNA-binding S4 domain"/>
    <property type="match status" value="1"/>
</dbReference>
<dbReference type="SUPFAM" id="SSF55174">
    <property type="entry name" value="Alpha-L RNA-binding motif"/>
    <property type="match status" value="1"/>
</dbReference>
<dbReference type="InterPro" id="IPR036986">
    <property type="entry name" value="S4_RNA-bd_sf"/>
</dbReference>
<organism evidence="7 8">
    <name type="scientific">Kistimonas scapharcae</name>
    <dbReference type="NCBI Taxonomy" id="1036133"/>
    <lineage>
        <taxon>Bacteria</taxon>
        <taxon>Pseudomonadati</taxon>
        <taxon>Pseudomonadota</taxon>
        <taxon>Gammaproteobacteria</taxon>
        <taxon>Oceanospirillales</taxon>
        <taxon>Endozoicomonadaceae</taxon>
        <taxon>Kistimonas</taxon>
    </lineage>
</organism>
<dbReference type="NCBIfam" id="NF008385">
    <property type="entry name" value="PRK11180.1"/>
    <property type="match status" value="1"/>
</dbReference>
<sequence>MTERIELEARVPDELGGKRLDQIAAAVFPDYSRSSLQSWIRSGDMKVDGKVCKPKEKCFGGELLTLATEVENDDRWEPEDIPLDIIYEDEAIAVINKPAGLVVHPAAGNYSGTLLNGLLYRYPDIASVPRAGIVHRLDKDTSGLMVVAKTLAAHADLVDQLQERSVSREYEAVAIGSMTTGGEVEAPIGRNPATRLKMAVTEGGKYALTHYRIIDRYRAHTHIRLQLETGRTHQIRVHMAHIGYPLVGDPLYAGRLKLPKAATPELVDMLRNFGRQVLHARRLGLVHPVSGEYMVWESDLPADFVELLEVLEGDQQAYVETTEPVF</sequence>
<dbReference type="InterPro" id="IPR002942">
    <property type="entry name" value="S4_RNA-bd"/>
</dbReference>
<dbReference type="RefSeq" id="WP_345193883.1">
    <property type="nucleotide sequence ID" value="NZ_BAABFL010000064.1"/>
</dbReference>
<dbReference type="SMART" id="SM00363">
    <property type="entry name" value="S4"/>
    <property type="match status" value="1"/>
</dbReference>
<proteinExistence type="inferred from homology"/>
<dbReference type="InterPro" id="IPR050188">
    <property type="entry name" value="RluA_PseudoU_synthase"/>
</dbReference>
<dbReference type="SUPFAM" id="SSF55120">
    <property type="entry name" value="Pseudouridine synthase"/>
    <property type="match status" value="1"/>
</dbReference>
<keyword evidence="2 5" id="KW-0413">Isomerase</keyword>
<name>A0ABP8UZP4_9GAMM</name>
<evidence type="ECO:0000256" key="1">
    <source>
        <dbReference type="ARBA" id="ARBA00010876"/>
    </source>
</evidence>
<dbReference type="Gene3D" id="3.30.2350.10">
    <property type="entry name" value="Pseudouridine synthase"/>
    <property type="match status" value="1"/>
</dbReference>
<feature type="domain" description="RNA-binding S4" evidence="6">
    <location>
        <begin position="18"/>
        <end position="82"/>
    </location>
</feature>
<dbReference type="EMBL" id="BAABFL010000064">
    <property type="protein sequence ID" value="GAA4648335.1"/>
    <property type="molecule type" value="Genomic_DNA"/>
</dbReference>
<evidence type="ECO:0000256" key="2">
    <source>
        <dbReference type="ARBA" id="ARBA00023235"/>
    </source>
</evidence>
<dbReference type="CDD" id="cd02869">
    <property type="entry name" value="PseudoU_synth_RluA_like"/>
    <property type="match status" value="1"/>
</dbReference>
<evidence type="ECO:0000313" key="8">
    <source>
        <dbReference type="Proteomes" id="UP001500604"/>
    </source>
</evidence>
<protein>
    <recommendedName>
        <fullName evidence="5">Pseudouridine synthase</fullName>
        <ecNumber evidence="5">5.4.99.-</ecNumber>
    </recommendedName>
</protein>
<keyword evidence="4" id="KW-0694">RNA-binding</keyword>
<dbReference type="PANTHER" id="PTHR21600:SF44">
    <property type="entry name" value="RIBOSOMAL LARGE SUBUNIT PSEUDOURIDINE SYNTHASE D"/>
    <property type="match status" value="1"/>
</dbReference>